<evidence type="ECO:0000313" key="2">
    <source>
        <dbReference type="Proteomes" id="UP000001036"/>
    </source>
</evidence>
<evidence type="ECO:0000313" key="1">
    <source>
        <dbReference type="EMBL" id="ACE85639.1"/>
    </source>
</evidence>
<organism evidence="1 2">
    <name type="scientific">Cellvibrio japonicus (strain Ueda107)</name>
    <name type="common">Pseudomonas fluorescens subsp. cellulosa</name>
    <dbReference type="NCBI Taxonomy" id="498211"/>
    <lineage>
        <taxon>Bacteria</taxon>
        <taxon>Pseudomonadati</taxon>
        <taxon>Pseudomonadota</taxon>
        <taxon>Gammaproteobacteria</taxon>
        <taxon>Cellvibrionales</taxon>
        <taxon>Cellvibrionaceae</taxon>
        <taxon>Cellvibrio</taxon>
    </lineage>
</organism>
<keyword evidence="2" id="KW-1185">Reference proteome</keyword>
<dbReference type="EMBL" id="CP000934">
    <property type="protein sequence ID" value="ACE85639.1"/>
    <property type="molecule type" value="Genomic_DNA"/>
</dbReference>
<accession>B3PJF6</accession>
<gene>
    <name evidence="1" type="ordered locus">CJA_2268</name>
</gene>
<dbReference type="KEGG" id="cja:CJA_2268"/>
<reference evidence="1 2" key="1">
    <citation type="journal article" date="2008" name="J. Bacteriol.">
        <title>Insights into plant cell wall degradation from the genome sequence of the soil bacterium Cellvibrio japonicus.</title>
        <authorList>
            <person name="Deboy R.T."/>
            <person name="Mongodin E.F."/>
            <person name="Fouts D.E."/>
            <person name="Tailford L.E."/>
            <person name="Khouri H."/>
            <person name="Emerson J.B."/>
            <person name="Mohamoud Y."/>
            <person name="Watkins K."/>
            <person name="Henrissat B."/>
            <person name="Gilbert H.J."/>
            <person name="Nelson K.E."/>
        </authorList>
    </citation>
    <scope>NUCLEOTIDE SEQUENCE [LARGE SCALE GENOMIC DNA]</scope>
    <source>
        <strain evidence="1 2">Ueda107</strain>
    </source>
</reference>
<dbReference type="AlphaFoldDB" id="B3PJF6"/>
<proteinExistence type="predicted"/>
<dbReference type="Proteomes" id="UP000001036">
    <property type="component" value="Chromosome"/>
</dbReference>
<dbReference type="HOGENOM" id="CLU_3388701_0_0_6"/>
<protein>
    <submittedName>
        <fullName evidence="1">Uncharacterized protein</fullName>
    </submittedName>
</protein>
<sequence length="32" mass="3731">MASKTNIIQPNSVKECIARRANLFVENYYFPI</sequence>
<name>B3PJF6_CELJU</name>